<dbReference type="InterPro" id="IPR000742">
    <property type="entry name" value="EGF"/>
</dbReference>
<organism evidence="12 13">
    <name type="scientific">Parasponia andersonii</name>
    <name type="common">Sponia andersonii</name>
    <dbReference type="NCBI Taxonomy" id="3476"/>
    <lineage>
        <taxon>Eukaryota</taxon>
        <taxon>Viridiplantae</taxon>
        <taxon>Streptophyta</taxon>
        <taxon>Embryophyta</taxon>
        <taxon>Tracheophyta</taxon>
        <taxon>Spermatophyta</taxon>
        <taxon>Magnoliopsida</taxon>
        <taxon>eudicotyledons</taxon>
        <taxon>Gunneridae</taxon>
        <taxon>Pentapetalae</taxon>
        <taxon>rosids</taxon>
        <taxon>fabids</taxon>
        <taxon>Rosales</taxon>
        <taxon>Cannabaceae</taxon>
        <taxon>Parasponia</taxon>
    </lineage>
</organism>
<sequence>MDLHMLLGVILLFPLVTTTANSSQLALPGCRDRCGDLKIPYPFGIGENCYLEESFNVTCDDSASPSMAFLGISNLNITKISLDNGELEVLQSVAKDCNDGQGNNNVAADFWLSDFTISATKNKFTAIGCDTYAILEGYRDGQSYTTGCMSLCDRKEDVNFGACSGAGCCQITSIPRGLRNITVSLSSYYNHSKVRSFSPCSYAVLAEERKFKFSETSFEHFENIKEFPMVLDWAIWNLSCEQARRRGNLACAQNSKCVNSNSSSSYLCRCLPGYDGNPYHPDGCQDIDDCIKSNPCINGICKNIPGGFKCSCRKGGGWAKRDGNGRGRGIMVNDVEEGSKWIGAEVDMLTSGISDDKILCICAIYAI</sequence>
<evidence type="ECO:0000256" key="7">
    <source>
        <dbReference type="ARBA" id="ARBA00023157"/>
    </source>
</evidence>
<feature type="chain" id="PRO_5015193603" evidence="10">
    <location>
        <begin position="21"/>
        <end position="367"/>
    </location>
</feature>
<dbReference type="InterPro" id="IPR018097">
    <property type="entry name" value="EGF_Ca-bd_CS"/>
</dbReference>
<feature type="disulfide bond" evidence="9">
    <location>
        <begin position="251"/>
        <end position="268"/>
    </location>
</feature>
<evidence type="ECO:0000313" key="12">
    <source>
        <dbReference type="EMBL" id="PON50323.1"/>
    </source>
</evidence>
<comment type="subcellular location">
    <subcellularLocation>
        <location evidence="1">Membrane</location>
        <topology evidence="1">Single-pass membrane protein</topology>
    </subcellularLocation>
    <subcellularLocation>
        <location evidence="2">Secreted</location>
    </subcellularLocation>
</comment>
<dbReference type="PROSITE" id="PS01187">
    <property type="entry name" value="EGF_CA"/>
    <property type="match status" value="1"/>
</dbReference>
<feature type="signal peptide" evidence="10">
    <location>
        <begin position="1"/>
        <end position="20"/>
    </location>
</feature>
<dbReference type="GO" id="GO:0016020">
    <property type="term" value="C:membrane"/>
    <property type="evidence" value="ECO:0007669"/>
    <property type="project" value="UniProtKB-SubCell"/>
</dbReference>
<dbReference type="Pfam" id="PF07645">
    <property type="entry name" value="EGF_CA"/>
    <property type="match status" value="1"/>
</dbReference>
<dbReference type="InterPro" id="IPR000152">
    <property type="entry name" value="EGF-type_Asp/Asn_hydroxyl_site"/>
</dbReference>
<dbReference type="InterPro" id="IPR001881">
    <property type="entry name" value="EGF-like_Ca-bd_dom"/>
</dbReference>
<gene>
    <name evidence="12" type="ORF">PanWU01x14_224090</name>
</gene>
<evidence type="ECO:0000259" key="11">
    <source>
        <dbReference type="PROSITE" id="PS50026"/>
    </source>
</evidence>
<keyword evidence="6" id="KW-0677">Repeat</keyword>
<dbReference type="Gene3D" id="2.10.25.10">
    <property type="entry name" value="Laminin"/>
    <property type="match status" value="2"/>
</dbReference>
<keyword evidence="5 10" id="KW-0732">Signal</keyword>
<dbReference type="SUPFAM" id="SSF57196">
    <property type="entry name" value="EGF/Laminin"/>
    <property type="match status" value="1"/>
</dbReference>
<dbReference type="PROSITE" id="PS50026">
    <property type="entry name" value="EGF_3"/>
    <property type="match status" value="2"/>
</dbReference>
<dbReference type="FunFam" id="2.10.25.10:FF:000014">
    <property type="entry name" value="Latent-transforming growth factor beta-binding protein 3"/>
    <property type="match status" value="1"/>
</dbReference>
<name>A0A2P5BNH8_PARAD</name>
<keyword evidence="13" id="KW-1185">Reference proteome</keyword>
<evidence type="ECO:0000256" key="2">
    <source>
        <dbReference type="ARBA" id="ARBA00004613"/>
    </source>
</evidence>
<evidence type="ECO:0000256" key="3">
    <source>
        <dbReference type="ARBA" id="ARBA00022525"/>
    </source>
</evidence>
<dbReference type="STRING" id="3476.A0A2P5BNH8"/>
<evidence type="ECO:0000256" key="9">
    <source>
        <dbReference type="PROSITE-ProRule" id="PRU00076"/>
    </source>
</evidence>
<dbReference type="InterPro" id="IPR049883">
    <property type="entry name" value="NOTCH1_EGF-like"/>
</dbReference>
<dbReference type="SMART" id="SM00179">
    <property type="entry name" value="EGF_CA"/>
    <property type="match status" value="2"/>
</dbReference>
<protein>
    <submittedName>
        <fullName evidence="12">Thrombomodulin</fullName>
    </submittedName>
</protein>
<dbReference type="CDD" id="cd00054">
    <property type="entry name" value="EGF_CA"/>
    <property type="match status" value="1"/>
</dbReference>
<evidence type="ECO:0000256" key="10">
    <source>
        <dbReference type="SAM" id="SignalP"/>
    </source>
</evidence>
<proteinExistence type="predicted"/>
<evidence type="ECO:0000256" key="8">
    <source>
        <dbReference type="ARBA" id="ARBA00023180"/>
    </source>
</evidence>
<keyword evidence="3" id="KW-0964">Secreted</keyword>
<dbReference type="PROSITE" id="PS00010">
    <property type="entry name" value="ASX_HYDROXYL"/>
    <property type="match status" value="1"/>
</dbReference>
<keyword evidence="7 9" id="KW-1015">Disulfide bond</keyword>
<dbReference type="OrthoDB" id="1163657at2759"/>
<dbReference type="GO" id="GO:0030247">
    <property type="term" value="F:polysaccharide binding"/>
    <property type="evidence" value="ECO:0007669"/>
    <property type="project" value="InterPro"/>
</dbReference>
<feature type="domain" description="EGF-like" evidence="11">
    <location>
        <begin position="286"/>
        <end position="324"/>
    </location>
</feature>
<evidence type="ECO:0000256" key="6">
    <source>
        <dbReference type="ARBA" id="ARBA00022737"/>
    </source>
</evidence>
<comment type="caution">
    <text evidence="9">Lacks conserved residue(s) required for the propagation of feature annotation.</text>
</comment>
<dbReference type="GO" id="GO:0005576">
    <property type="term" value="C:extracellular region"/>
    <property type="evidence" value="ECO:0007669"/>
    <property type="project" value="UniProtKB-SubCell"/>
</dbReference>
<dbReference type="EMBL" id="JXTB01000247">
    <property type="protein sequence ID" value="PON50323.1"/>
    <property type="molecule type" value="Genomic_DNA"/>
</dbReference>
<dbReference type="Pfam" id="PF13947">
    <property type="entry name" value="GUB_WAK_bind"/>
    <property type="match status" value="1"/>
</dbReference>
<accession>A0A2P5BNH8</accession>
<dbReference type="PANTHER" id="PTHR33491">
    <property type="entry name" value="OSJNBA0016N04.9 PROTEIN"/>
    <property type="match status" value="1"/>
</dbReference>
<feature type="domain" description="EGF-like" evidence="11">
    <location>
        <begin position="236"/>
        <end position="285"/>
    </location>
</feature>
<evidence type="ECO:0000256" key="5">
    <source>
        <dbReference type="ARBA" id="ARBA00022729"/>
    </source>
</evidence>
<comment type="caution">
    <text evidence="12">The sequence shown here is derived from an EMBL/GenBank/DDBJ whole genome shotgun (WGS) entry which is preliminary data.</text>
</comment>
<keyword evidence="8" id="KW-0325">Glycoprotein</keyword>
<evidence type="ECO:0000313" key="13">
    <source>
        <dbReference type="Proteomes" id="UP000237105"/>
    </source>
</evidence>
<dbReference type="InterPro" id="IPR025287">
    <property type="entry name" value="WAK_GUB"/>
</dbReference>
<reference evidence="13" key="1">
    <citation type="submission" date="2016-06" db="EMBL/GenBank/DDBJ databases">
        <title>Parallel loss of symbiosis genes in relatives of nitrogen-fixing non-legume Parasponia.</title>
        <authorList>
            <person name="Van Velzen R."/>
            <person name="Holmer R."/>
            <person name="Bu F."/>
            <person name="Rutten L."/>
            <person name="Van Zeijl A."/>
            <person name="Liu W."/>
            <person name="Santuari L."/>
            <person name="Cao Q."/>
            <person name="Sharma T."/>
            <person name="Shen D."/>
            <person name="Roswanjaya Y."/>
            <person name="Wardhani T."/>
            <person name="Kalhor M.S."/>
            <person name="Jansen J."/>
            <person name="Van den Hoogen J."/>
            <person name="Gungor B."/>
            <person name="Hartog M."/>
            <person name="Hontelez J."/>
            <person name="Verver J."/>
            <person name="Yang W.-C."/>
            <person name="Schijlen E."/>
            <person name="Repin R."/>
            <person name="Schilthuizen M."/>
            <person name="Schranz E."/>
            <person name="Heidstra R."/>
            <person name="Miyata K."/>
            <person name="Fedorova E."/>
            <person name="Kohlen W."/>
            <person name="Bisseling T."/>
            <person name="Smit S."/>
            <person name="Geurts R."/>
        </authorList>
    </citation>
    <scope>NUCLEOTIDE SEQUENCE [LARGE SCALE GENOMIC DNA]</scope>
    <source>
        <strain evidence="13">cv. WU1-14</strain>
    </source>
</reference>
<dbReference type="Proteomes" id="UP000237105">
    <property type="component" value="Unassembled WGS sequence"/>
</dbReference>
<dbReference type="SMART" id="SM00181">
    <property type="entry name" value="EGF"/>
    <property type="match status" value="2"/>
</dbReference>
<dbReference type="GO" id="GO:0005509">
    <property type="term" value="F:calcium ion binding"/>
    <property type="evidence" value="ECO:0007669"/>
    <property type="project" value="InterPro"/>
</dbReference>
<evidence type="ECO:0000256" key="1">
    <source>
        <dbReference type="ARBA" id="ARBA00004167"/>
    </source>
</evidence>
<keyword evidence="4 9" id="KW-0245">EGF-like domain</keyword>
<dbReference type="AlphaFoldDB" id="A0A2P5BNH8"/>
<evidence type="ECO:0000256" key="4">
    <source>
        <dbReference type="ARBA" id="ARBA00022536"/>
    </source>
</evidence>